<dbReference type="GO" id="GO:0070401">
    <property type="term" value="F:NADP+ binding"/>
    <property type="evidence" value="ECO:0007669"/>
    <property type="project" value="UniProtKB-ARBA"/>
</dbReference>
<dbReference type="CDD" id="cd00209">
    <property type="entry name" value="DHFR"/>
    <property type="match status" value="1"/>
</dbReference>
<dbReference type="PIRSF" id="PIRSF000194">
    <property type="entry name" value="DHFR"/>
    <property type="match status" value="1"/>
</dbReference>
<dbReference type="AlphaFoldDB" id="A0A951J2I4"/>
<dbReference type="GO" id="GO:0046452">
    <property type="term" value="P:dihydrofolate metabolic process"/>
    <property type="evidence" value="ECO:0007669"/>
    <property type="project" value="TreeGrafter"/>
</dbReference>
<dbReference type="GO" id="GO:0005829">
    <property type="term" value="C:cytosol"/>
    <property type="evidence" value="ECO:0007669"/>
    <property type="project" value="TreeGrafter"/>
</dbReference>
<dbReference type="InterPro" id="IPR001796">
    <property type="entry name" value="DHFR_dom"/>
</dbReference>
<sequence>MKISIIVAKAKNNVIGKDNQLIWKLSSDLKFFKQITSGHHIIMGRKTYESVGKPLPNRTSLVITRNQDFTLPEGHHVFHSLQDAIKYCIGKHLDQVFIIGGAEIYNQAMDMADELLVTEVDAAPDGDVYFPEIKKEDWKKTSSEKHKRDEKNEYNFEFVTYKKIRP</sequence>
<gene>
    <name evidence="10" type="ORF">EGN73_16570</name>
</gene>
<evidence type="ECO:0000256" key="3">
    <source>
        <dbReference type="ARBA" id="ARBA00012856"/>
    </source>
</evidence>
<comment type="pathway">
    <text evidence="1 8">Cofactor biosynthesis; tetrahydrofolate biosynthesis; 5,6,7,8-tetrahydrofolate from 7,8-dihydrofolate: step 1/1.</text>
</comment>
<comment type="catalytic activity">
    <reaction evidence="8">
        <text>(6S)-5,6,7,8-tetrahydrofolate + NADP(+) = 7,8-dihydrofolate + NADPH + H(+)</text>
        <dbReference type="Rhea" id="RHEA:15009"/>
        <dbReference type="ChEBI" id="CHEBI:15378"/>
        <dbReference type="ChEBI" id="CHEBI:57451"/>
        <dbReference type="ChEBI" id="CHEBI:57453"/>
        <dbReference type="ChEBI" id="CHEBI:57783"/>
        <dbReference type="ChEBI" id="CHEBI:58349"/>
        <dbReference type="EC" id="1.5.1.3"/>
    </reaction>
</comment>
<comment type="caution">
    <text evidence="10">The sequence shown here is derived from an EMBL/GenBank/DDBJ whole genome shotgun (WGS) entry which is preliminary data.</text>
</comment>
<evidence type="ECO:0000256" key="5">
    <source>
        <dbReference type="ARBA" id="ARBA00022857"/>
    </source>
</evidence>
<accession>A0A951J2I4</accession>
<evidence type="ECO:0000259" key="9">
    <source>
        <dbReference type="PROSITE" id="PS51330"/>
    </source>
</evidence>
<name>A0A951J2I4_9BACT</name>
<dbReference type="InterPro" id="IPR012259">
    <property type="entry name" value="DHFR"/>
</dbReference>
<dbReference type="EMBL" id="RPHB01000008">
    <property type="protein sequence ID" value="MBW3469413.1"/>
    <property type="molecule type" value="Genomic_DNA"/>
</dbReference>
<reference evidence="10 11" key="1">
    <citation type="journal article" date="2020" name="Syst. Appl. Microbiol.">
        <title>Arthrospiribacter ruber gen. nov., sp. nov., a novel bacterium isolated from Arthrospira cultures.</title>
        <authorList>
            <person name="Waleron M."/>
            <person name="Misztak A."/>
            <person name="Waleron M.M."/>
            <person name="Furmaniak M."/>
            <person name="Mrozik A."/>
            <person name="Waleron K."/>
        </authorList>
    </citation>
    <scope>NUCLEOTIDE SEQUENCE [LARGE SCALE GENOMIC DNA]</scope>
    <source>
        <strain evidence="10 11">DPMB0001</strain>
    </source>
</reference>
<dbReference type="FunFam" id="3.40.430.10:FF:000001">
    <property type="entry name" value="Dihydrofolate reductase"/>
    <property type="match status" value="1"/>
</dbReference>
<evidence type="ECO:0000313" key="10">
    <source>
        <dbReference type="EMBL" id="MBW3469413.1"/>
    </source>
</evidence>
<dbReference type="GO" id="GO:0004146">
    <property type="term" value="F:dihydrofolate reductase activity"/>
    <property type="evidence" value="ECO:0007669"/>
    <property type="project" value="UniProtKB-EC"/>
</dbReference>
<keyword evidence="5 8" id="KW-0521">NADP</keyword>
<keyword evidence="11" id="KW-1185">Reference proteome</keyword>
<protein>
    <recommendedName>
        <fullName evidence="3 8">Dihydrofolate reductase</fullName>
        <ecNumber evidence="3 8">1.5.1.3</ecNumber>
    </recommendedName>
</protein>
<comment type="similarity">
    <text evidence="2 8">Belongs to the dihydrofolate reductase family.</text>
</comment>
<dbReference type="RefSeq" id="WP_219292486.1">
    <property type="nucleotide sequence ID" value="NZ_RPHB01000008.1"/>
</dbReference>
<keyword evidence="4 8" id="KW-0554">One-carbon metabolism</keyword>
<feature type="domain" description="DHFR" evidence="9">
    <location>
        <begin position="2"/>
        <end position="163"/>
    </location>
</feature>
<dbReference type="GO" id="GO:0046655">
    <property type="term" value="P:folic acid metabolic process"/>
    <property type="evidence" value="ECO:0007669"/>
    <property type="project" value="TreeGrafter"/>
</dbReference>
<dbReference type="Proteomes" id="UP000727490">
    <property type="component" value="Unassembled WGS sequence"/>
</dbReference>
<evidence type="ECO:0000256" key="8">
    <source>
        <dbReference type="PIRNR" id="PIRNR000194"/>
    </source>
</evidence>
<dbReference type="GO" id="GO:0006730">
    <property type="term" value="P:one-carbon metabolic process"/>
    <property type="evidence" value="ECO:0007669"/>
    <property type="project" value="UniProtKB-KW"/>
</dbReference>
<keyword evidence="6 8" id="KW-0560">Oxidoreductase</keyword>
<dbReference type="PANTHER" id="PTHR48069">
    <property type="entry name" value="DIHYDROFOLATE REDUCTASE"/>
    <property type="match status" value="1"/>
</dbReference>
<evidence type="ECO:0000256" key="2">
    <source>
        <dbReference type="ARBA" id="ARBA00009539"/>
    </source>
</evidence>
<proteinExistence type="inferred from homology"/>
<dbReference type="Pfam" id="PF00186">
    <property type="entry name" value="DHFR_1"/>
    <property type="match status" value="1"/>
</dbReference>
<comment type="function">
    <text evidence="7 8">Key enzyme in folate metabolism. Catalyzes an essential reaction for de novo glycine and purine synthesis, and for DNA precursor synthesis.</text>
</comment>
<dbReference type="PROSITE" id="PS51330">
    <property type="entry name" value="DHFR_2"/>
    <property type="match status" value="1"/>
</dbReference>
<dbReference type="GO" id="GO:0046654">
    <property type="term" value="P:tetrahydrofolate biosynthetic process"/>
    <property type="evidence" value="ECO:0007669"/>
    <property type="project" value="InterPro"/>
</dbReference>
<evidence type="ECO:0000256" key="7">
    <source>
        <dbReference type="ARBA" id="ARBA00025067"/>
    </source>
</evidence>
<evidence type="ECO:0000256" key="4">
    <source>
        <dbReference type="ARBA" id="ARBA00022563"/>
    </source>
</evidence>
<organism evidence="10 11">
    <name type="scientific">Arthrospiribacter ruber</name>
    <dbReference type="NCBI Taxonomy" id="2487934"/>
    <lineage>
        <taxon>Bacteria</taxon>
        <taxon>Pseudomonadati</taxon>
        <taxon>Bacteroidota</taxon>
        <taxon>Cytophagia</taxon>
        <taxon>Cytophagales</taxon>
        <taxon>Cyclobacteriaceae</taxon>
        <taxon>Arthrospiribacter</taxon>
    </lineage>
</organism>
<evidence type="ECO:0000256" key="6">
    <source>
        <dbReference type="ARBA" id="ARBA00023002"/>
    </source>
</evidence>
<dbReference type="PANTHER" id="PTHR48069:SF3">
    <property type="entry name" value="DIHYDROFOLATE REDUCTASE"/>
    <property type="match status" value="1"/>
</dbReference>
<evidence type="ECO:0000256" key="1">
    <source>
        <dbReference type="ARBA" id="ARBA00004903"/>
    </source>
</evidence>
<evidence type="ECO:0000313" key="11">
    <source>
        <dbReference type="Proteomes" id="UP000727490"/>
    </source>
</evidence>
<dbReference type="EC" id="1.5.1.3" evidence="3 8"/>